<sequence>LRLQKSLSKRKYRKAFSDKECNSWQFQRQTEHG</sequence>
<reference evidence="1" key="1">
    <citation type="journal article" date="2014" name="Front. Microbiol.">
        <title>High frequency of phylogenetically diverse reductive dehalogenase-homologous genes in deep subseafloor sedimentary metagenomes.</title>
        <authorList>
            <person name="Kawai M."/>
            <person name="Futagami T."/>
            <person name="Toyoda A."/>
            <person name="Takaki Y."/>
            <person name="Nishi S."/>
            <person name="Hori S."/>
            <person name="Arai W."/>
            <person name="Tsubouchi T."/>
            <person name="Morono Y."/>
            <person name="Uchiyama I."/>
            <person name="Ito T."/>
            <person name="Fujiyama A."/>
            <person name="Inagaki F."/>
            <person name="Takami H."/>
        </authorList>
    </citation>
    <scope>NUCLEOTIDE SEQUENCE</scope>
    <source>
        <strain evidence="1">Expedition CK06-06</strain>
    </source>
</reference>
<dbReference type="AlphaFoldDB" id="X1JH80"/>
<evidence type="ECO:0000313" key="1">
    <source>
        <dbReference type="EMBL" id="GAH77684.1"/>
    </source>
</evidence>
<organism evidence="1">
    <name type="scientific">marine sediment metagenome</name>
    <dbReference type="NCBI Taxonomy" id="412755"/>
    <lineage>
        <taxon>unclassified sequences</taxon>
        <taxon>metagenomes</taxon>
        <taxon>ecological metagenomes</taxon>
    </lineage>
</organism>
<dbReference type="EMBL" id="BARU01037783">
    <property type="protein sequence ID" value="GAH77684.1"/>
    <property type="molecule type" value="Genomic_DNA"/>
</dbReference>
<protein>
    <submittedName>
        <fullName evidence="1">Uncharacterized protein</fullName>
    </submittedName>
</protein>
<accession>X1JH80</accession>
<gene>
    <name evidence="1" type="ORF">S03H2_58815</name>
</gene>
<proteinExistence type="predicted"/>
<comment type="caution">
    <text evidence="1">The sequence shown here is derived from an EMBL/GenBank/DDBJ whole genome shotgun (WGS) entry which is preliminary data.</text>
</comment>
<name>X1JH80_9ZZZZ</name>
<feature type="non-terminal residue" evidence="1">
    <location>
        <position position="1"/>
    </location>
</feature>